<feature type="region of interest" description="Disordered" evidence="10">
    <location>
        <begin position="28"/>
        <end position="50"/>
    </location>
</feature>
<comment type="caution">
    <text evidence="13">The sequence shown here is derived from an EMBL/GenBank/DDBJ whole genome shotgun (WGS) entry which is preliminary data.</text>
</comment>
<evidence type="ECO:0000256" key="3">
    <source>
        <dbReference type="ARBA" id="ARBA00022679"/>
    </source>
</evidence>
<evidence type="ECO:0000256" key="6">
    <source>
        <dbReference type="ARBA" id="ARBA00022771"/>
    </source>
</evidence>
<keyword evidence="6 9" id="KW-0863">Zinc-finger</keyword>
<feature type="compositionally biased region" description="Low complexity" evidence="10">
    <location>
        <begin position="41"/>
        <end position="50"/>
    </location>
</feature>
<dbReference type="InterPro" id="IPR002867">
    <property type="entry name" value="IBR_dom"/>
</dbReference>
<dbReference type="InterPro" id="IPR031127">
    <property type="entry name" value="E3_UB_ligase_RBR"/>
</dbReference>
<evidence type="ECO:0000256" key="4">
    <source>
        <dbReference type="ARBA" id="ARBA00022723"/>
    </source>
</evidence>
<evidence type="ECO:0000256" key="7">
    <source>
        <dbReference type="ARBA" id="ARBA00022786"/>
    </source>
</evidence>
<dbReference type="Proteomes" id="UP000807306">
    <property type="component" value="Unassembled WGS sequence"/>
</dbReference>
<feature type="domain" description="RING-type" evidence="12">
    <location>
        <begin position="118"/>
        <end position="330"/>
    </location>
</feature>
<gene>
    <name evidence="13" type="ORF">CPB83DRAFT_881309</name>
</gene>
<evidence type="ECO:0000256" key="9">
    <source>
        <dbReference type="PROSITE-ProRule" id="PRU00175"/>
    </source>
</evidence>
<evidence type="ECO:0000256" key="1">
    <source>
        <dbReference type="ARBA" id="ARBA00001798"/>
    </source>
</evidence>
<dbReference type="GO" id="GO:0008270">
    <property type="term" value="F:zinc ion binding"/>
    <property type="evidence" value="ECO:0007669"/>
    <property type="project" value="UniProtKB-KW"/>
</dbReference>
<dbReference type="PROSITE" id="PS00518">
    <property type="entry name" value="ZF_RING_1"/>
    <property type="match status" value="1"/>
</dbReference>
<accession>A0A9P6EKY7</accession>
<evidence type="ECO:0000259" key="11">
    <source>
        <dbReference type="PROSITE" id="PS50089"/>
    </source>
</evidence>
<dbReference type="GO" id="GO:0061630">
    <property type="term" value="F:ubiquitin protein ligase activity"/>
    <property type="evidence" value="ECO:0007669"/>
    <property type="project" value="UniProtKB-EC"/>
</dbReference>
<evidence type="ECO:0000313" key="13">
    <source>
        <dbReference type="EMBL" id="KAF9531698.1"/>
    </source>
</evidence>
<organism evidence="13 14">
    <name type="scientific">Crepidotus variabilis</name>
    <dbReference type="NCBI Taxonomy" id="179855"/>
    <lineage>
        <taxon>Eukaryota</taxon>
        <taxon>Fungi</taxon>
        <taxon>Dikarya</taxon>
        <taxon>Basidiomycota</taxon>
        <taxon>Agaricomycotina</taxon>
        <taxon>Agaricomycetes</taxon>
        <taxon>Agaricomycetidae</taxon>
        <taxon>Agaricales</taxon>
        <taxon>Agaricineae</taxon>
        <taxon>Crepidotaceae</taxon>
        <taxon>Crepidotus</taxon>
    </lineage>
</organism>
<dbReference type="SMART" id="SM00647">
    <property type="entry name" value="IBR"/>
    <property type="match status" value="1"/>
</dbReference>
<dbReference type="SMART" id="SM00184">
    <property type="entry name" value="RING"/>
    <property type="match status" value="2"/>
</dbReference>
<dbReference type="SUPFAM" id="SSF57850">
    <property type="entry name" value="RING/U-box"/>
    <property type="match status" value="2"/>
</dbReference>
<dbReference type="InterPro" id="IPR001841">
    <property type="entry name" value="Znf_RING"/>
</dbReference>
<dbReference type="EMBL" id="MU157834">
    <property type="protein sequence ID" value="KAF9531698.1"/>
    <property type="molecule type" value="Genomic_DNA"/>
</dbReference>
<evidence type="ECO:0000256" key="10">
    <source>
        <dbReference type="SAM" id="MobiDB-lite"/>
    </source>
</evidence>
<evidence type="ECO:0000256" key="8">
    <source>
        <dbReference type="ARBA" id="ARBA00022833"/>
    </source>
</evidence>
<name>A0A9P6EKY7_9AGAR</name>
<reference evidence="13" key="1">
    <citation type="submission" date="2020-11" db="EMBL/GenBank/DDBJ databases">
        <authorList>
            <consortium name="DOE Joint Genome Institute"/>
            <person name="Ahrendt S."/>
            <person name="Riley R."/>
            <person name="Andreopoulos W."/>
            <person name="Labutti K."/>
            <person name="Pangilinan J."/>
            <person name="Ruiz-Duenas F.J."/>
            <person name="Barrasa J.M."/>
            <person name="Sanchez-Garcia M."/>
            <person name="Camarero S."/>
            <person name="Miyauchi S."/>
            <person name="Serrano A."/>
            <person name="Linde D."/>
            <person name="Babiker R."/>
            <person name="Drula E."/>
            <person name="Ayuso-Fernandez I."/>
            <person name="Pacheco R."/>
            <person name="Padilla G."/>
            <person name="Ferreira P."/>
            <person name="Barriuso J."/>
            <person name="Kellner H."/>
            <person name="Castanera R."/>
            <person name="Alfaro M."/>
            <person name="Ramirez L."/>
            <person name="Pisabarro A.G."/>
            <person name="Kuo A."/>
            <person name="Tritt A."/>
            <person name="Lipzen A."/>
            <person name="He G."/>
            <person name="Yan M."/>
            <person name="Ng V."/>
            <person name="Cullen D."/>
            <person name="Martin F."/>
            <person name="Rosso M.-N."/>
            <person name="Henrissat B."/>
            <person name="Hibbett D."/>
            <person name="Martinez A.T."/>
            <person name="Grigoriev I.V."/>
        </authorList>
    </citation>
    <scope>NUCLEOTIDE SEQUENCE</scope>
    <source>
        <strain evidence="13">CBS 506.95</strain>
    </source>
</reference>
<dbReference type="InterPro" id="IPR044066">
    <property type="entry name" value="TRIAD_supradom"/>
</dbReference>
<feature type="domain" description="RING-type" evidence="11">
    <location>
        <begin position="122"/>
        <end position="170"/>
    </location>
</feature>
<dbReference type="OrthoDB" id="1431934at2759"/>
<keyword evidence="8" id="KW-0862">Zinc</keyword>
<keyword evidence="3" id="KW-0808">Transferase</keyword>
<evidence type="ECO:0000256" key="2">
    <source>
        <dbReference type="ARBA" id="ARBA00012251"/>
    </source>
</evidence>
<dbReference type="Gene3D" id="3.30.40.10">
    <property type="entry name" value="Zinc/RING finger domain, C3HC4 (zinc finger)"/>
    <property type="match status" value="1"/>
</dbReference>
<dbReference type="PROSITE" id="PS51873">
    <property type="entry name" value="TRIAD"/>
    <property type="match status" value="1"/>
</dbReference>
<keyword evidence="4" id="KW-0479">Metal-binding</keyword>
<dbReference type="InterPro" id="IPR013083">
    <property type="entry name" value="Znf_RING/FYVE/PHD"/>
</dbReference>
<keyword evidence="5" id="KW-0677">Repeat</keyword>
<keyword evidence="14" id="KW-1185">Reference proteome</keyword>
<sequence>MATVEDLRQDLSFVLQWLDQYQPQTEIQDGASPGISKGIPSRSSTSKTTLRKASYDNDDLTLLILQWSQDVVRFQEPQHLHDPPRFHDPLTLSLSKDLPPIPLSSIMESPIEEKPDLPISACCICLDGFTSPDYFQIPFCEHTFCKVCLLTYVVGKLDERQFPITCPMCTTESKQILITEDVLEELELSEHDKDNLLESQLLQYSVPITCPHCKHTMRVDRTEYASEGLVSCPLPRCGYRWCKSCEKEAPRSEVLHRCKDKKLDKLARKKGWKYCPGCGVLVEKTVGCNHMACGAPGCQMHFCYVCGDVIIDGKNGADLTQAITDHYARCCGEQHVEYHRSRWCSIQ</sequence>
<dbReference type="AlphaFoldDB" id="A0A9P6EKY7"/>
<proteinExistence type="predicted"/>
<dbReference type="PROSITE" id="PS50089">
    <property type="entry name" value="ZF_RING_2"/>
    <property type="match status" value="1"/>
</dbReference>
<dbReference type="InterPro" id="IPR017907">
    <property type="entry name" value="Znf_RING_CS"/>
</dbReference>
<comment type="catalytic activity">
    <reaction evidence="1">
        <text>[E2 ubiquitin-conjugating enzyme]-S-ubiquitinyl-L-cysteine + [acceptor protein]-L-lysine = [E2 ubiquitin-conjugating enzyme]-L-cysteine + [acceptor protein]-N(6)-ubiquitinyl-L-lysine.</text>
        <dbReference type="EC" id="2.3.2.31"/>
    </reaction>
</comment>
<dbReference type="EC" id="2.3.2.31" evidence="2"/>
<keyword evidence="7" id="KW-0833">Ubl conjugation pathway</keyword>
<protein>
    <recommendedName>
        <fullName evidence="2">RBR-type E3 ubiquitin transferase</fullName>
        <ecNumber evidence="2">2.3.2.31</ecNumber>
    </recommendedName>
</protein>
<dbReference type="PANTHER" id="PTHR11685">
    <property type="entry name" value="RBR FAMILY RING FINGER AND IBR DOMAIN-CONTAINING"/>
    <property type="match status" value="1"/>
</dbReference>
<dbReference type="GO" id="GO:0016567">
    <property type="term" value="P:protein ubiquitination"/>
    <property type="evidence" value="ECO:0007669"/>
    <property type="project" value="InterPro"/>
</dbReference>
<evidence type="ECO:0000259" key="12">
    <source>
        <dbReference type="PROSITE" id="PS51873"/>
    </source>
</evidence>
<evidence type="ECO:0000256" key="5">
    <source>
        <dbReference type="ARBA" id="ARBA00022737"/>
    </source>
</evidence>
<evidence type="ECO:0000313" key="14">
    <source>
        <dbReference type="Proteomes" id="UP000807306"/>
    </source>
</evidence>
<dbReference type="CDD" id="cd22584">
    <property type="entry name" value="Rcat_RBR_unk"/>
    <property type="match status" value="1"/>
</dbReference>
<dbReference type="Gene3D" id="1.20.120.1750">
    <property type="match status" value="1"/>
</dbReference>